<dbReference type="PRINTS" id="PR00455">
    <property type="entry name" value="HTHTETR"/>
</dbReference>
<dbReference type="PANTHER" id="PTHR30055">
    <property type="entry name" value="HTH-TYPE TRANSCRIPTIONAL REGULATOR RUTR"/>
    <property type="match status" value="1"/>
</dbReference>
<dbReference type="Pfam" id="PF00440">
    <property type="entry name" value="TetR_N"/>
    <property type="match status" value="1"/>
</dbReference>
<organism evidence="7 8">
    <name type="scientific">Candidatus Desulfovibrio intestinipullorum</name>
    <dbReference type="NCBI Taxonomy" id="2838536"/>
    <lineage>
        <taxon>Bacteria</taxon>
        <taxon>Pseudomonadati</taxon>
        <taxon>Thermodesulfobacteriota</taxon>
        <taxon>Desulfovibrionia</taxon>
        <taxon>Desulfovibrionales</taxon>
        <taxon>Desulfovibrionaceae</taxon>
        <taxon>Desulfovibrio</taxon>
    </lineage>
</organism>
<dbReference type="InterPro" id="IPR009057">
    <property type="entry name" value="Homeodomain-like_sf"/>
</dbReference>
<evidence type="ECO:0000259" key="6">
    <source>
        <dbReference type="PROSITE" id="PS50977"/>
    </source>
</evidence>
<dbReference type="GO" id="GO:0003700">
    <property type="term" value="F:DNA-binding transcription factor activity"/>
    <property type="evidence" value="ECO:0007669"/>
    <property type="project" value="TreeGrafter"/>
</dbReference>
<keyword evidence="2 4" id="KW-0238">DNA-binding</keyword>
<evidence type="ECO:0000256" key="5">
    <source>
        <dbReference type="SAM" id="Phobius"/>
    </source>
</evidence>
<dbReference type="InterPro" id="IPR050109">
    <property type="entry name" value="HTH-type_TetR-like_transc_reg"/>
</dbReference>
<gene>
    <name evidence="7" type="ORF">H9894_07010</name>
</gene>
<protein>
    <submittedName>
        <fullName evidence="7">TetR/AcrR family transcriptional regulator</fullName>
    </submittedName>
</protein>
<feature type="DNA-binding region" description="H-T-H motif" evidence="4">
    <location>
        <begin position="25"/>
        <end position="44"/>
    </location>
</feature>
<dbReference type="InterPro" id="IPR001647">
    <property type="entry name" value="HTH_TetR"/>
</dbReference>
<dbReference type="Proteomes" id="UP000886752">
    <property type="component" value="Unassembled WGS sequence"/>
</dbReference>
<reference evidence="7" key="1">
    <citation type="journal article" date="2021" name="PeerJ">
        <title>Extensive microbial diversity within the chicken gut microbiome revealed by metagenomics and culture.</title>
        <authorList>
            <person name="Gilroy R."/>
            <person name="Ravi A."/>
            <person name="Getino M."/>
            <person name="Pursley I."/>
            <person name="Horton D.L."/>
            <person name="Alikhan N.F."/>
            <person name="Baker D."/>
            <person name="Gharbi K."/>
            <person name="Hall N."/>
            <person name="Watson M."/>
            <person name="Adriaenssens E.M."/>
            <person name="Foster-Nyarko E."/>
            <person name="Jarju S."/>
            <person name="Secka A."/>
            <person name="Antonio M."/>
            <person name="Oren A."/>
            <person name="Chaudhuri R.R."/>
            <person name="La Ragione R."/>
            <person name="Hildebrand F."/>
            <person name="Pallen M.J."/>
        </authorList>
    </citation>
    <scope>NUCLEOTIDE SEQUENCE</scope>
    <source>
        <strain evidence="7">ChiHecec2B26-446</strain>
    </source>
</reference>
<keyword evidence="5" id="KW-1133">Transmembrane helix</keyword>
<dbReference type="AlphaFoldDB" id="A0A9D1TQB0"/>
<keyword evidence="3" id="KW-0804">Transcription</keyword>
<evidence type="ECO:0000313" key="8">
    <source>
        <dbReference type="Proteomes" id="UP000886752"/>
    </source>
</evidence>
<evidence type="ECO:0000256" key="2">
    <source>
        <dbReference type="ARBA" id="ARBA00023125"/>
    </source>
</evidence>
<proteinExistence type="predicted"/>
<keyword evidence="5" id="KW-0812">Transmembrane</keyword>
<sequence length="207" mass="24021">MSKLKEQILQSAWQLFRERGYENVSLRAIAEHAGTTIGNLTYHYPQKEDLLLAMQISTQGEALAQYGSMPEMPEEVLRELHAMIERTESILRERAFYFNSIFKLCRDVPSLRTNVEKTRDIVYDIYLSRFEVLRNSGYMRDDMPMDVYSNLVMAIILSISSWLYVQENFHDKTSRASIAEVLKTLIFACLTEKGRALWQDLMSGEDA</sequence>
<keyword evidence="5" id="KW-0472">Membrane</keyword>
<dbReference type="PROSITE" id="PS50977">
    <property type="entry name" value="HTH_TETR_2"/>
    <property type="match status" value="1"/>
</dbReference>
<reference evidence="7" key="2">
    <citation type="submission" date="2021-04" db="EMBL/GenBank/DDBJ databases">
        <authorList>
            <person name="Gilroy R."/>
        </authorList>
    </citation>
    <scope>NUCLEOTIDE SEQUENCE</scope>
    <source>
        <strain evidence="7">ChiHecec2B26-446</strain>
    </source>
</reference>
<dbReference type="PANTHER" id="PTHR30055:SF234">
    <property type="entry name" value="HTH-TYPE TRANSCRIPTIONAL REGULATOR BETI"/>
    <property type="match status" value="1"/>
</dbReference>
<name>A0A9D1TQB0_9BACT</name>
<dbReference type="SUPFAM" id="SSF46689">
    <property type="entry name" value="Homeodomain-like"/>
    <property type="match status" value="1"/>
</dbReference>
<evidence type="ECO:0000256" key="4">
    <source>
        <dbReference type="PROSITE-ProRule" id="PRU00335"/>
    </source>
</evidence>
<comment type="caution">
    <text evidence="7">The sequence shown here is derived from an EMBL/GenBank/DDBJ whole genome shotgun (WGS) entry which is preliminary data.</text>
</comment>
<feature type="transmembrane region" description="Helical" evidence="5">
    <location>
        <begin position="147"/>
        <end position="165"/>
    </location>
</feature>
<dbReference type="GO" id="GO:0000976">
    <property type="term" value="F:transcription cis-regulatory region binding"/>
    <property type="evidence" value="ECO:0007669"/>
    <property type="project" value="TreeGrafter"/>
</dbReference>
<feature type="domain" description="HTH tetR-type" evidence="6">
    <location>
        <begin position="2"/>
        <end position="62"/>
    </location>
</feature>
<evidence type="ECO:0000256" key="3">
    <source>
        <dbReference type="ARBA" id="ARBA00023163"/>
    </source>
</evidence>
<evidence type="ECO:0000313" key="7">
    <source>
        <dbReference type="EMBL" id="HIW00922.1"/>
    </source>
</evidence>
<keyword evidence="1" id="KW-0805">Transcription regulation</keyword>
<accession>A0A9D1TQB0</accession>
<dbReference type="Gene3D" id="1.10.357.10">
    <property type="entry name" value="Tetracycline Repressor, domain 2"/>
    <property type="match status" value="1"/>
</dbReference>
<dbReference type="EMBL" id="DXHV01000065">
    <property type="protein sequence ID" value="HIW00922.1"/>
    <property type="molecule type" value="Genomic_DNA"/>
</dbReference>
<evidence type="ECO:0000256" key="1">
    <source>
        <dbReference type="ARBA" id="ARBA00023015"/>
    </source>
</evidence>